<dbReference type="EMBL" id="JADGKB010000058">
    <property type="protein sequence ID" value="KAJ3255926.1"/>
    <property type="molecule type" value="Genomic_DNA"/>
</dbReference>
<dbReference type="AlphaFoldDB" id="A0AAD5Y500"/>
<dbReference type="PANTHER" id="PTHR33572">
    <property type="entry name" value="SPORE DEVELOPMENT REGULATOR VOSA"/>
    <property type="match status" value="1"/>
</dbReference>
<dbReference type="InterPro" id="IPR037525">
    <property type="entry name" value="Velvet_dom"/>
</dbReference>
<evidence type="ECO:0000259" key="6">
    <source>
        <dbReference type="PROSITE" id="PS51821"/>
    </source>
</evidence>
<keyword evidence="3" id="KW-0805">Transcription regulation</keyword>
<dbReference type="PANTHER" id="PTHR33572:SF17">
    <property type="entry name" value="SEXUAL DEVELOPMENT REGULATOR VELC"/>
    <property type="match status" value="1"/>
</dbReference>
<comment type="subcellular location">
    <subcellularLocation>
        <location evidence="1">Nucleus</location>
    </subcellularLocation>
</comment>
<dbReference type="GO" id="GO:0005634">
    <property type="term" value="C:nucleus"/>
    <property type="evidence" value="ECO:0007669"/>
    <property type="project" value="UniProtKB-SubCell"/>
</dbReference>
<keyword evidence="5" id="KW-0539">Nucleus</keyword>
<dbReference type="Proteomes" id="UP001210925">
    <property type="component" value="Unassembled WGS sequence"/>
</dbReference>
<evidence type="ECO:0000256" key="5">
    <source>
        <dbReference type="ARBA" id="ARBA00023242"/>
    </source>
</evidence>
<feature type="domain" description="Velvet" evidence="6">
    <location>
        <begin position="1"/>
        <end position="134"/>
    </location>
</feature>
<evidence type="ECO:0000256" key="4">
    <source>
        <dbReference type="ARBA" id="ARBA00023163"/>
    </source>
</evidence>
<evidence type="ECO:0000313" key="8">
    <source>
        <dbReference type="Proteomes" id="UP001210925"/>
    </source>
</evidence>
<keyword evidence="8" id="KW-1185">Reference proteome</keyword>
<keyword evidence="2" id="KW-0749">Sporulation</keyword>
<dbReference type="InterPro" id="IPR038491">
    <property type="entry name" value="Velvet_dom_sf"/>
</dbReference>
<organism evidence="7 8">
    <name type="scientific">Boothiomyces macroporosus</name>
    <dbReference type="NCBI Taxonomy" id="261099"/>
    <lineage>
        <taxon>Eukaryota</taxon>
        <taxon>Fungi</taxon>
        <taxon>Fungi incertae sedis</taxon>
        <taxon>Chytridiomycota</taxon>
        <taxon>Chytridiomycota incertae sedis</taxon>
        <taxon>Chytridiomycetes</taxon>
        <taxon>Rhizophydiales</taxon>
        <taxon>Terramycetaceae</taxon>
        <taxon>Boothiomyces</taxon>
    </lineage>
</organism>
<sequence>MFSREGPNREFNWVLCATLWSIDESNRPVKQEQAHLAGNLISEGRFLFDAAGALGCFFVFPDLAVRKAGQFRFLFTLVNLLNPEEGTLFKETQVANAIFSDVFDVYLAKQFPGKTKPSELMKIFSQQVDDLKARNL</sequence>
<evidence type="ECO:0000256" key="2">
    <source>
        <dbReference type="ARBA" id="ARBA00022969"/>
    </source>
</evidence>
<evidence type="ECO:0000256" key="1">
    <source>
        <dbReference type="ARBA" id="ARBA00004123"/>
    </source>
</evidence>
<accession>A0AAD5Y500</accession>
<dbReference type="Gene3D" id="2.60.40.3960">
    <property type="entry name" value="Velvet domain"/>
    <property type="match status" value="1"/>
</dbReference>
<proteinExistence type="predicted"/>
<dbReference type="InterPro" id="IPR021740">
    <property type="entry name" value="Velvet"/>
</dbReference>
<dbReference type="PROSITE" id="PS51821">
    <property type="entry name" value="VELVET"/>
    <property type="match status" value="1"/>
</dbReference>
<name>A0AAD5Y500_9FUNG</name>
<gene>
    <name evidence="7" type="ORF">HK103_005842</name>
</gene>
<evidence type="ECO:0000256" key="3">
    <source>
        <dbReference type="ARBA" id="ARBA00023015"/>
    </source>
</evidence>
<protein>
    <recommendedName>
        <fullName evidence="6">Velvet domain-containing protein</fullName>
    </recommendedName>
</protein>
<comment type="caution">
    <text evidence="7">The sequence shown here is derived from an EMBL/GenBank/DDBJ whole genome shotgun (WGS) entry which is preliminary data.</text>
</comment>
<keyword evidence="4" id="KW-0804">Transcription</keyword>
<evidence type="ECO:0000313" key="7">
    <source>
        <dbReference type="EMBL" id="KAJ3255926.1"/>
    </source>
</evidence>
<dbReference type="Pfam" id="PF11754">
    <property type="entry name" value="Velvet"/>
    <property type="match status" value="1"/>
</dbReference>
<dbReference type="GO" id="GO:0030435">
    <property type="term" value="P:sporulation resulting in formation of a cellular spore"/>
    <property type="evidence" value="ECO:0007669"/>
    <property type="project" value="UniProtKB-KW"/>
</dbReference>
<reference evidence="7" key="1">
    <citation type="submission" date="2020-05" db="EMBL/GenBank/DDBJ databases">
        <title>Phylogenomic resolution of chytrid fungi.</title>
        <authorList>
            <person name="Stajich J.E."/>
            <person name="Amses K."/>
            <person name="Simmons R."/>
            <person name="Seto K."/>
            <person name="Myers J."/>
            <person name="Bonds A."/>
            <person name="Quandt C.A."/>
            <person name="Barry K."/>
            <person name="Liu P."/>
            <person name="Grigoriev I."/>
            <person name="Longcore J.E."/>
            <person name="James T.Y."/>
        </authorList>
    </citation>
    <scope>NUCLEOTIDE SEQUENCE</scope>
    <source>
        <strain evidence="7">PLAUS21</strain>
    </source>
</reference>